<evidence type="ECO:0000313" key="6">
    <source>
        <dbReference type="Proteomes" id="UP000326202"/>
    </source>
</evidence>
<dbReference type="InterPro" id="IPR002698">
    <property type="entry name" value="FTHF_cligase"/>
</dbReference>
<dbReference type="GO" id="GO:0035999">
    <property type="term" value="P:tetrahydrofolate interconversion"/>
    <property type="evidence" value="ECO:0007669"/>
    <property type="project" value="TreeGrafter"/>
</dbReference>
<evidence type="ECO:0000256" key="4">
    <source>
        <dbReference type="SAM" id="MobiDB-lite"/>
    </source>
</evidence>
<evidence type="ECO:0000313" key="5">
    <source>
        <dbReference type="EMBL" id="QEX19443.1"/>
    </source>
</evidence>
<organism evidence="5 6">
    <name type="scientific">Hypericibacter terrae</name>
    <dbReference type="NCBI Taxonomy" id="2602015"/>
    <lineage>
        <taxon>Bacteria</taxon>
        <taxon>Pseudomonadati</taxon>
        <taxon>Pseudomonadota</taxon>
        <taxon>Alphaproteobacteria</taxon>
        <taxon>Rhodospirillales</taxon>
        <taxon>Dongiaceae</taxon>
        <taxon>Hypericibacter</taxon>
    </lineage>
</organism>
<name>A0A5J6MPX8_9PROT</name>
<gene>
    <name evidence="5" type="ORF">FRZ44_47570</name>
</gene>
<dbReference type="GO" id="GO:0009396">
    <property type="term" value="P:folic acid-containing compound biosynthetic process"/>
    <property type="evidence" value="ECO:0007669"/>
    <property type="project" value="TreeGrafter"/>
</dbReference>
<dbReference type="InterPro" id="IPR024185">
    <property type="entry name" value="FTHF_cligase-like_sf"/>
</dbReference>
<dbReference type="PANTHER" id="PTHR23407:SF1">
    <property type="entry name" value="5-FORMYLTETRAHYDROFOLATE CYCLO-LIGASE"/>
    <property type="match status" value="1"/>
</dbReference>
<protein>
    <recommendedName>
        <fullName evidence="7">5-formyltetrahydrofolate cyclo-ligase</fullName>
    </recommendedName>
</protein>
<evidence type="ECO:0008006" key="7">
    <source>
        <dbReference type="Google" id="ProtNLM"/>
    </source>
</evidence>
<dbReference type="EMBL" id="CP042906">
    <property type="protein sequence ID" value="QEX19443.1"/>
    <property type="molecule type" value="Genomic_DNA"/>
</dbReference>
<dbReference type="Pfam" id="PF01812">
    <property type="entry name" value="5-FTHF_cyc-lig"/>
    <property type="match status" value="1"/>
</dbReference>
<keyword evidence="2" id="KW-0547">Nucleotide-binding</keyword>
<dbReference type="InterPro" id="IPR037171">
    <property type="entry name" value="NagB/RpiA_transferase-like"/>
</dbReference>
<dbReference type="GO" id="GO:0005524">
    <property type="term" value="F:ATP binding"/>
    <property type="evidence" value="ECO:0007669"/>
    <property type="project" value="UniProtKB-KW"/>
</dbReference>
<dbReference type="GO" id="GO:0030272">
    <property type="term" value="F:5-formyltetrahydrofolate cyclo-ligase activity"/>
    <property type="evidence" value="ECO:0007669"/>
    <property type="project" value="TreeGrafter"/>
</dbReference>
<evidence type="ECO:0000256" key="3">
    <source>
        <dbReference type="ARBA" id="ARBA00022840"/>
    </source>
</evidence>
<dbReference type="Proteomes" id="UP000326202">
    <property type="component" value="Chromosome"/>
</dbReference>
<dbReference type="SUPFAM" id="SSF100950">
    <property type="entry name" value="NagB/RpiA/CoA transferase-like"/>
    <property type="match status" value="1"/>
</dbReference>
<dbReference type="AlphaFoldDB" id="A0A5J6MPX8"/>
<comment type="similarity">
    <text evidence="1">Belongs to the 5-formyltetrahydrofolate cyclo-ligase family.</text>
</comment>
<dbReference type="KEGG" id="htq:FRZ44_47570"/>
<proteinExistence type="inferred from homology"/>
<sequence length="379" mass="42147">MKAWEEVRAWRRSVRVDLLARRAAMLSTERKRADSMLVDLLCERFAELRHGCIGFYWPFKGEPDLRPLIEDLLALGVEAALPVALERRQPLEFRMWHPGAKLERGEWNIPIPAERNIVHPTVLIVPLLGFDAAGYRLGYGGGHYDRTLAAMVPRPFTIGVGYAFGRLETIYPQPHDIPLGAIVTETGSVRHGYRGRPLEELNPSGEAGAAGQETQCRADGKMESRPMQVFPERDLYEEGEEERASYASPPCFMHELDPSYLGYADAAETIAMLNDLLARGLGSGGRDAAAKAALIGGGEDEVSFQAVLRQHILRLGGRPASSASSLPETADARCDRDRGAVLHKLREILPRIGDGWLHDDLRAMIETLDRQLRRHEESA</sequence>
<keyword evidence="3" id="KW-0067">ATP-binding</keyword>
<evidence type="ECO:0000256" key="1">
    <source>
        <dbReference type="ARBA" id="ARBA00010638"/>
    </source>
</evidence>
<dbReference type="PANTHER" id="PTHR23407">
    <property type="entry name" value="ATPASE INHIBITOR/5-FORMYLTETRAHYDROFOLATE CYCLO-LIGASE"/>
    <property type="match status" value="1"/>
</dbReference>
<reference evidence="5 6" key="1">
    <citation type="submission" date="2019-08" db="EMBL/GenBank/DDBJ databases">
        <title>Hyperibacter terrae gen. nov., sp. nov. and Hyperibacter viscosus sp. nov., two new members in the family Rhodospirillaceae isolated from the rhizosphere of Hypericum perforatum.</title>
        <authorList>
            <person name="Noviana Z."/>
        </authorList>
    </citation>
    <scope>NUCLEOTIDE SEQUENCE [LARGE SCALE GENOMIC DNA]</scope>
    <source>
        <strain evidence="5 6">R5913</strain>
    </source>
</reference>
<accession>A0A5J6MPX8</accession>
<feature type="region of interest" description="Disordered" evidence="4">
    <location>
        <begin position="199"/>
        <end position="229"/>
    </location>
</feature>
<dbReference type="Gene3D" id="3.40.50.10420">
    <property type="entry name" value="NagB/RpiA/CoA transferase-like"/>
    <property type="match status" value="1"/>
</dbReference>
<dbReference type="NCBIfam" id="TIGR02727">
    <property type="entry name" value="MTHFS_bact"/>
    <property type="match status" value="1"/>
</dbReference>
<dbReference type="RefSeq" id="WP_225308423.1">
    <property type="nucleotide sequence ID" value="NZ_CP042906.1"/>
</dbReference>
<keyword evidence="6" id="KW-1185">Reference proteome</keyword>
<evidence type="ECO:0000256" key="2">
    <source>
        <dbReference type="ARBA" id="ARBA00022741"/>
    </source>
</evidence>